<reference evidence="1" key="1">
    <citation type="submission" date="2020-01" db="EMBL/GenBank/DDBJ databases">
        <authorList>
            <person name="Meier V. D."/>
            <person name="Meier V D."/>
        </authorList>
    </citation>
    <scope>NUCLEOTIDE SEQUENCE</scope>
    <source>
        <strain evidence="1">HLG_WM_MAG_06</strain>
    </source>
</reference>
<organism evidence="1">
    <name type="scientific">uncultured Sulfurovum sp</name>
    <dbReference type="NCBI Taxonomy" id="269237"/>
    <lineage>
        <taxon>Bacteria</taxon>
        <taxon>Pseudomonadati</taxon>
        <taxon>Campylobacterota</taxon>
        <taxon>Epsilonproteobacteria</taxon>
        <taxon>Campylobacterales</taxon>
        <taxon>Sulfurovaceae</taxon>
        <taxon>Sulfurovum</taxon>
        <taxon>environmental samples</taxon>
    </lineage>
</organism>
<dbReference type="EMBL" id="CACVAP010000026">
    <property type="protein sequence ID" value="CAA6799754.1"/>
    <property type="molecule type" value="Genomic_DNA"/>
</dbReference>
<proteinExistence type="predicted"/>
<name>A0A6S6S628_9BACT</name>
<evidence type="ECO:0000313" key="1">
    <source>
        <dbReference type="EMBL" id="CAA6799754.1"/>
    </source>
</evidence>
<protein>
    <submittedName>
        <fullName evidence="1">Uncharacterized protein</fullName>
    </submittedName>
</protein>
<accession>A0A6S6S628</accession>
<gene>
    <name evidence="1" type="ORF">HELGO_WM11948</name>
</gene>
<sequence>MTAIIRVNDQYQKQFEMFIQSLPQGAVTLSPVKKSLGDELEKRVESYRDGSMKTIPFNEGLNSFREKIVNKYDIKEV</sequence>
<dbReference type="AlphaFoldDB" id="A0A6S6S628"/>